<dbReference type="Gene3D" id="3.30.420.10">
    <property type="entry name" value="Ribonuclease H-like superfamily/Ribonuclease H"/>
    <property type="match status" value="1"/>
</dbReference>
<keyword evidence="4" id="KW-0548">Nucleotidyltransferase</keyword>
<dbReference type="EC" id="2.7.7.7" evidence="2"/>
<organism evidence="10 11">
    <name type="scientific">Brassicogethes aeneus</name>
    <name type="common">Rape pollen beetle</name>
    <name type="synonym">Meligethes aeneus</name>
    <dbReference type="NCBI Taxonomy" id="1431903"/>
    <lineage>
        <taxon>Eukaryota</taxon>
        <taxon>Metazoa</taxon>
        <taxon>Ecdysozoa</taxon>
        <taxon>Arthropoda</taxon>
        <taxon>Hexapoda</taxon>
        <taxon>Insecta</taxon>
        <taxon>Pterygota</taxon>
        <taxon>Neoptera</taxon>
        <taxon>Endopterygota</taxon>
        <taxon>Coleoptera</taxon>
        <taxon>Polyphaga</taxon>
        <taxon>Cucujiformia</taxon>
        <taxon>Nitidulidae</taxon>
        <taxon>Meligethinae</taxon>
        <taxon>Brassicogethes</taxon>
    </lineage>
</organism>
<dbReference type="InterPro" id="IPR012337">
    <property type="entry name" value="RNaseH-like_sf"/>
</dbReference>
<evidence type="ECO:0000256" key="8">
    <source>
        <dbReference type="ARBA" id="ARBA00049244"/>
    </source>
</evidence>
<dbReference type="Pfam" id="PF03175">
    <property type="entry name" value="DNA_pol_B_2"/>
    <property type="match status" value="1"/>
</dbReference>
<evidence type="ECO:0000256" key="2">
    <source>
        <dbReference type="ARBA" id="ARBA00012417"/>
    </source>
</evidence>
<evidence type="ECO:0000313" key="10">
    <source>
        <dbReference type="EMBL" id="CAH0547087.1"/>
    </source>
</evidence>
<keyword evidence="3" id="KW-0808">Transferase</keyword>
<keyword evidence="7" id="KW-0238">DNA-binding</keyword>
<protein>
    <recommendedName>
        <fullName evidence="2">DNA-directed DNA polymerase</fullName>
        <ecNumber evidence="2">2.7.7.7</ecNumber>
    </recommendedName>
</protein>
<gene>
    <name evidence="10" type="ORF">MELIAE_LOCUS1138</name>
</gene>
<reference evidence="10" key="1">
    <citation type="submission" date="2021-12" db="EMBL/GenBank/DDBJ databases">
        <authorList>
            <person name="King R."/>
        </authorList>
    </citation>
    <scope>NUCLEOTIDE SEQUENCE</scope>
</reference>
<name>A0A9P0AQI3_BRAAE</name>
<evidence type="ECO:0000259" key="9">
    <source>
        <dbReference type="Pfam" id="PF03175"/>
    </source>
</evidence>
<evidence type="ECO:0000256" key="3">
    <source>
        <dbReference type="ARBA" id="ARBA00022679"/>
    </source>
</evidence>
<dbReference type="AlphaFoldDB" id="A0A9P0AQI3"/>
<evidence type="ECO:0000256" key="1">
    <source>
        <dbReference type="ARBA" id="ARBA00005755"/>
    </source>
</evidence>
<dbReference type="EMBL" id="OV121132">
    <property type="protein sequence ID" value="CAH0547087.1"/>
    <property type="molecule type" value="Genomic_DNA"/>
</dbReference>
<feature type="domain" description="DNA-directed DNA polymerase family B mitochondria/virus" evidence="9">
    <location>
        <begin position="88"/>
        <end position="174"/>
    </location>
</feature>
<evidence type="ECO:0000313" key="11">
    <source>
        <dbReference type="Proteomes" id="UP001154078"/>
    </source>
</evidence>
<keyword evidence="5" id="KW-0235">DNA replication</keyword>
<evidence type="ECO:0000256" key="7">
    <source>
        <dbReference type="ARBA" id="ARBA00023125"/>
    </source>
</evidence>
<dbReference type="GO" id="GO:0006260">
    <property type="term" value="P:DNA replication"/>
    <property type="evidence" value="ECO:0007669"/>
    <property type="project" value="UniProtKB-KW"/>
</dbReference>
<accession>A0A9P0AQI3</accession>
<dbReference type="Proteomes" id="UP001154078">
    <property type="component" value="Chromosome 1"/>
</dbReference>
<keyword evidence="11" id="KW-1185">Reference proteome</keyword>
<keyword evidence="6" id="KW-0239">DNA-directed DNA polymerase</keyword>
<dbReference type="GO" id="GO:0000166">
    <property type="term" value="F:nucleotide binding"/>
    <property type="evidence" value="ECO:0007669"/>
    <property type="project" value="InterPro"/>
</dbReference>
<sequence>MQPDTGKPKTNYVLFVFYDLETRQKKRIEDNSYEHELNLCVFKQCCDVCINTKDIVCKKYGLRLQKVQGENVIASFMMHVLEIRKKFKEVVVIAHNGQAFDHQFILSHILKKTDLTPEIIMRGTKIILMQLKNVKFLDSLNYFPMSLSALLKAFGLKTLKKGYFPHLFNTLKNQNYVGPPPALEY</sequence>
<dbReference type="GO" id="GO:0003677">
    <property type="term" value="F:DNA binding"/>
    <property type="evidence" value="ECO:0007669"/>
    <property type="project" value="UniProtKB-KW"/>
</dbReference>
<dbReference type="OrthoDB" id="5871067at2759"/>
<dbReference type="InterPro" id="IPR004868">
    <property type="entry name" value="DNA-dir_DNA_pol_B_mt/vir"/>
</dbReference>
<evidence type="ECO:0000256" key="6">
    <source>
        <dbReference type="ARBA" id="ARBA00022932"/>
    </source>
</evidence>
<dbReference type="InterPro" id="IPR036397">
    <property type="entry name" value="RNaseH_sf"/>
</dbReference>
<dbReference type="GO" id="GO:0003887">
    <property type="term" value="F:DNA-directed DNA polymerase activity"/>
    <property type="evidence" value="ECO:0007669"/>
    <property type="project" value="UniProtKB-KW"/>
</dbReference>
<evidence type="ECO:0000256" key="4">
    <source>
        <dbReference type="ARBA" id="ARBA00022695"/>
    </source>
</evidence>
<proteinExistence type="inferred from homology"/>
<comment type="catalytic activity">
    <reaction evidence="8">
        <text>DNA(n) + a 2'-deoxyribonucleoside 5'-triphosphate = DNA(n+1) + diphosphate</text>
        <dbReference type="Rhea" id="RHEA:22508"/>
        <dbReference type="Rhea" id="RHEA-COMP:17339"/>
        <dbReference type="Rhea" id="RHEA-COMP:17340"/>
        <dbReference type="ChEBI" id="CHEBI:33019"/>
        <dbReference type="ChEBI" id="CHEBI:61560"/>
        <dbReference type="ChEBI" id="CHEBI:173112"/>
        <dbReference type="EC" id="2.7.7.7"/>
    </reaction>
</comment>
<comment type="similarity">
    <text evidence="1">Belongs to the DNA polymerase type-B family.</text>
</comment>
<evidence type="ECO:0000256" key="5">
    <source>
        <dbReference type="ARBA" id="ARBA00022705"/>
    </source>
</evidence>
<dbReference type="PANTHER" id="PTHR33568:SF3">
    <property type="entry name" value="DNA-DIRECTED DNA POLYMERASE"/>
    <property type="match status" value="1"/>
</dbReference>
<dbReference type="PANTHER" id="PTHR33568">
    <property type="entry name" value="DNA POLYMERASE"/>
    <property type="match status" value="1"/>
</dbReference>
<dbReference type="SUPFAM" id="SSF53098">
    <property type="entry name" value="Ribonuclease H-like"/>
    <property type="match status" value="1"/>
</dbReference>